<name>A0ABU6TSJ8_9FABA</name>
<keyword evidence="3" id="KW-1185">Reference proteome</keyword>
<dbReference type="PANTHER" id="PTHR35485:SF4">
    <property type="entry name" value="EXPRESSED PROTEIN"/>
    <property type="match status" value="1"/>
</dbReference>
<dbReference type="Proteomes" id="UP001341840">
    <property type="component" value="Unassembled WGS sequence"/>
</dbReference>
<feature type="compositionally biased region" description="Low complexity" evidence="1">
    <location>
        <begin position="77"/>
        <end position="91"/>
    </location>
</feature>
<accession>A0ABU6TSJ8</accession>
<organism evidence="2 3">
    <name type="scientific">Stylosanthes scabra</name>
    <dbReference type="NCBI Taxonomy" id="79078"/>
    <lineage>
        <taxon>Eukaryota</taxon>
        <taxon>Viridiplantae</taxon>
        <taxon>Streptophyta</taxon>
        <taxon>Embryophyta</taxon>
        <taxon>Tracheophyta</taxon>
        <taxon>Spermatophyta</taxon>
        <taxon>Magnoliopsida</taxon>
        <taxon>eudicotyledons</taxon>
        <taxon>Gunneridae</taxon>
        <taxon>Pentapetalae</taxon>
        <taxon>rosids</taxon>
        <taxon>fabids</taxon>
        <taxon>Fabales</taxon>
        <taxon>Fabaceae</taxon>
        <taxon>Papilionoideae</taxon>
        <taxon>50 kb inversion clade</taxon>
        <taxon>dalbergioids sensu lato</taxon>
        <taxon>Dalbergieae</taxon>
        <taxon>Pterocarpus clade</taxon>
        <taxon>Stylosanthes</taxon>
    </lineage>
</organism>
<dbReference type="EMBL" id="JASCZI010091644">
    <property type="protein sequence ID" value="MED6150888.1"/>
    <property type="molecule type" value="Genomic_DNA"/>
</dbReference>
<protein>
    <submittedName>
        <fullName evidence="2">Uncharacterized protein</fullName>
    </submittedName>
</protein>
<reference evidence="2 3" key="1">
    <citation type="journal article" date="2023" name="Plants (Basel)">
        <title>Bridging the Gap: Combining Genomics and Transcriptomics Approaches to Understand Stylosanthes scabra, an Orphan Legume from the Brazilian Caatinga.</title>
        <authorList>
            <person name="Ferreira-Neto J.R.C."/>
            <person name="da Silva M.D."/>
            <person name="Binneck E."/>
            <person name="de Melo N.F."/>
            <person name="da Silva R.H."/>
            <person name="de Melo A.L.T.M."/>
            <person name="Pandolfi V."/>
            <person name="Bustamante F.O."/>
            <person name="Brasileiro-Vidal A.C."/>
            <person name="Benko-Iseppon A.M."/>
        </authorList>
    </citation>
    <scope>NUCLEOTIDE SEQUENCE [LARGE SCALE GENOMIC DNA]</scope>
    <source>
        <tissue evidence="2">Leaves</tissue>
    </source>
</reference>
<sequence length="106" mass="12239">MEGLVPLVLRAIKKSRNRRQYDYECLGDSSSLSYNIAMAEIYHHQNHLTKSDVDLHHQHHHRRHKSVEDFGNEVVGSSSISSPPIPKQQQLMRLRSQRMFSCITGS</sequence>
<evidence type="ECO:0000313" key="3">
    <source>
        <dbReference type="Proteomes" id="UP001341840"/>
    </source>
</evidence>
<comment type="caution">
    <text evidence="2">The sequence shown here is derived from an EMBL/GenBank/DDBJ whole genome shotgun (WGS) entry which is preliminary data.</text>
</comment>
<proteinExistence type="predicted"/>
<evidence type="ECO:0000256" key="1">
    <source>
        <dbReference type="SAM" id="MobiDB-lite"/>
    </source>
</evidence>
<feature type="region of interest" description="Disordered" evidence="1">
    <location>
        <begin position="56"/>
        <end position="91"/>
    </location>
</feature>
<evidence type="ECO:0000313" key="2">
    <source>
        <dbReference type="EMBL" id="MED6150888.1"/>
    </source>
</evidence>
<dbReference type="PANTHER" id="PTHR35485">
    <property type="entry name" value="OS01G0888900 PROTEIN"/>
    <property type="match status" value="1"/>
</dbReference>
<gene>
    <name evidence="2" type="ORF">PIB30_076994</name>
</gene>